<dbReference type="InterPro" id="IPR026983">
    <property type="entry name" value="DHC"/>
</dbReference>
<feature type="domain" description="Dynein heavy chain tail" evidence="1">
    <location>
        <begin position="191"/>
        <end position="616"/>
    </location>
</feature>
<gene>
    <name evidence="2" type="ORF">K0M31_002935</name>
</gene>
<dbReference type="GO" id="GO:0030286">
    <property type="term" value="C:dynein complex"/>
    <property type="evidence" value="ECO:0007669"/>
    <property type="project" value="InterPro"/>
</dbReference>
<dbReference type="InterPro" id="IPR013594">
    <property type="entry name" value="Dynein_heavy_tail"/>
</dbReference>
<accession>A0AA40KPZ2</accession>
<dbReference type="Pfam" id="PF08385">
    <property type="entry name" value="DHC_N1"/>
    <property type="match status" value="1"/>
</dbReference>
<protein>
    <recommendedName>
        <fullName evidence="1">Dynein heavy chain tail domain-containing protein</fullName>
    </recommendedName>
</protein>
<dbReference type="PANTHER" id="PTHR45703:SF22">
    <property type="entry name" value="DYNEIN CYTOPLASMIC 2 HEAVY CHAIN 1"/>
    <property type="match status" value="1"/>
</dbReference>
<name>A0AA40KPZ2_9HYME</name>
<proteinExistence type="predicted"/>
<evidence type="ECO:0000313" key="3">
    <source>
        <dbReference type="Proteomes" id="UP001177670"/>
    </source>
</evidence>
<dbReference type="GO" id="GO:0007018">
    <property type="term" value="P:microtubule-based movement"/>
    <property type="evidence" value="ECO:0007669"/>
    <property type="project" value="InterPro"/>
</dbReference>
<keyword evidence="3" id="KW-1185">Reference proteome</keyword>
<dbReference type="GO" id="GO:0051959">
    <property type="term" value="F:dynein light intermediate chain binding"/>
    <property type="evidence" value="ECO:0007669"/>
    <property type="project" value="InterPro"/>
</dbReference>
<organism evidence="2 3">
    <name type="scientific">Melipona bicolor</name>
    <dbReference type="NCBI Taxonomy" id="60889"/>
    <lineage>
        <taxon>Eukaryota</taxon>
        <taxon>Metazoa</taxon>
        <taxon>Ecdysozoa</taxon>
        <taxon>Arthropoda</taxon>
        <taxon>Hexapoda</taxon>
        <taxon>Insecta</taxon>
        <taxon>Pterygota</taxon>
        <taxon>Neoptera</taxon>
        <taxon>Endopterygota</taxon>
        <taxon>Hymenoptera</taxon>
        <taxon>Apocrita</taxon>
        <taxon>Aculeata</taxon>
        <taxon>Apoidea</taxon>
        <taxon>Anthophila</taxon>
        <taxon>Apidae</taxon>
        <taxon>Melipona</taxon>
    </lineage>
</organism>
<reference evidence="2" key="1">
    <citation type="submission" date="2021-10" db="EMBL/GenBank/DDBJ databases">
        <title>Melipona bicolor Genome sequencing and assembly.</title>
        <authorList>
            <person name="Araujo N.S."/>
            <person name="Arias M.C."/>
        </authorList>
    </citation>
    <scope>NUCLEOTIDE SEQUENCE</scope>
    <source>
        <strain evidence="2">USP_2M_L1-L4_2017</strain>
        <tissue evidence="2">Whole body</tissue>
    </source>
</reference>
<dbReference type="EMBL" id="JAHYIQ010000010">
    <property type="protein sequence ID" value="KAK1128475.1"/>
    <property type="molecule type" value="Genomic_DNA"/>
</dbReference>
<sequence>MVVVDKRRSLIVSTAGHFFGVPVKDDETIADEQTVLDNFLDRAGCRILCAQPADVEDEEVRLKLSNELPVGKNTLVFFKLTEAPVTERNFHDLVQVTTTGSGKGSTLVEALRQVWAPTLRSSGLNSAYLKKLEENLLGTPATTSVAEEEDYWKKTWEDAKRSHDKTIYAEAVKTLRSIRTELESAAVARDGLISVDDAVEAVSGYVDDLWKLGDLVYTEERMKSFLDVIGDEVVSLVKDTIDEIRTTDDRVKIEAISNGAGICEKWTDMVEKFTTLFWPHHSVHPWNGGSFVPAKCSRIGKRLRQIGELRAQYRQLTRLLTSNERSGLGADTLMQCLDVKVVFDDDGRGVEWNRLKRKIEEGLVPAEERVAQKLKSQIADATTPNTLLAEFRRYLELMKRDGLKRALRGERETLLSAYGDLIENCLAGPDTGDLLDSPRILQEVQAARSAELRLESLNKLGKELLADLPGYEEISSRVTTALKDVERKRQSFVDTWTEETKEAVARKELTLGTDSAVVELTGTSMMRVTYDPRLMTLIREARALSSQGVELPREVKELVERAGSLAGRARALQQVATFHNTIGDRMVPSQRPLMLTTALELARAVQEQSGVVWSDPQAVDAYTSRLKELVRKFAQQNSELAAKHSSLRDLVSNLLKGETVNMIGNQNAWKDTLMNMRTVVDTVEAEYGNTKAWKLHWDRQLLKALGVAYRGALPLLLKKLPEVKAELTFRDGSLQWRPSLEEIRAKLYSSIRRSLSIPMNFRGVGDASEAHFGGLIQRCCYLFGGVYKQAEIALSALETLRTKWLYLAAPAKIDAAERLKGKSPQEWTRAFKDAKQWAQEVGRLRGSDVKIWCVTVDTATTRNDLESASRRYWERLCSDLRVEASSRLVAIVEFLSSASKELERRPRNVEEVGSAYEAHARIEAQSSGMAEEMEAVAGLSKVLAAWTSEKLEGICSN</sequence>
<dbReference type="PANTHER" id="PTHR45703">
    <property type="entry name" value="DYNEIN HEAVY CHAIN"/>
    <property type="match status" value="1"/>
</dbReference>
<dbReference type="GO" id="GO:0045505">
    <property type="term" value="F:dynein intermediate chain binding"/>
    <property type="evidence" value="ECO:0007669"/>
    <property type="project" value="InterPro"/>
</dbReference>
<dbReference type="Proteomes" id="UP001177670">
    <property type="component" value="Unassembled WGS sequence"/>
</dbReference>
<comment type="caution">
    <text evidence="2">The sequence shown here is derived from an EMBL/GenBank/DDBJ whole genome shotgun (WGS) entry which is preliminary data.</text>
</comment>
<dbReference type="AlphaFoldDB" id="A0AA40KPZ2"/>
<evidence type="ECO:0000259" key="1">
    <source>
        <dbReference type="Pfam" id="PF08385"/>
    </source>
</evidence>
<evidence type="ECO:0000313" key="2">
    <source>
        <dbReference type="EMBL" id="KAK1128475.1"/>
    </source>
</evidence>